<dbReference type="InterPro" id="IPR044925">
    <property type="entry name" value="His-Me_finger_sf"/>
</dbReference>
<dbReference type="InterPro" id="IPR001604">
    <property type="entry name" value="Endo_G_ENPP1-like_dom"/>
</dbReference>
<dbReference type="GO" id="GO:0003676">
    <property type="term" value="F:nucleic acid binding"/>
    <property type="evidence" value="ECO:0007669"/>
    <property type="project" value="InterPro"/>
</dbReference>
<evidence type="ECO:0000259" key="3">
    <source>
        <dbReference type="SMART" id="SM00477"/>
    </source>
</evidence>
<dbReference type="Pfam" id="PF01223">
    <property type="entry name" value="Endonuclease_NS"/>
    <property type="match status" value="1"/>
</dbReference>
<dbReference type="GO" id="GO:0016787">
    <property type="term" value="F:hydrolase activity"/>
    <property type="evidence" value="ECO:0007669"/>
    <property type="project" value="InterPro"/>
</dbReference>
<keyword evidence="2" id="KW-0732">Signal</keyword>
<dbReference type="PANTHER" id="PTHR21472:SF7">
    <property type="entry name" value="ENDONUCLEASE G, MITOCHONDRIAL-LIKE ISOFORM X2"/>
    <property type="match status" value="1"/>
</dbReference>
<dbReference type="EMBL" id="CALNXJ010000013">
    <property type="protein sequence ID" value="CAH3112193.1"/>
    <property type="molecule type" value="Genomic_DNA"/>
</dbReference>
<organism evidence="5 6">
    <name type="scientific">Pocillopora meandrina</name>
    <dbReference type="NCBI Taxonomy" id="46732"/>
    <lineage>
        <taxon>Eukaryota</taxon>
        <taxon>Metazoa</taxon>
        <taxon>Cnidaria</taxon>
        <taxon>Anthozoa</taxon>
        <taxon>Hexacorallia</taxon>
        <taxon>Scleractinia</taxon>
        <taxon>Astrocoeniina</taxon>
        <taxon>Pocilloporidae</taxon>
        <taxon>Pocillopora</taxon>
    </lineage>
</organism>
<gene>
    <name evidence="5" type="ORF">PMEA_00004997</name>
</gene>
<dbReference type="InterPro" id="IPR044929">
    <property type="entry name" value="DNA/RNA_non-sp_Endonuclease_sf"/>
</dbReference>
<evidence type="ECO:0000259" key="4">
    <source>
        <dbReference type="SMART" id="SM00892"/>
    </source>
</evidence>
<proteinExistence type="predicted"/>
<feature type="region of interest" description="Disordered" evidence="1">
    <location>
        <begin position="358"/>
        <end position="418"/>
    </location>
</feature>
<dbReference type="GO" id="GO:0046872">
    <property type="term" value="F:metal ion binding"/>
    <property type="evidence" value="ECO:0007669"/>
    <property type="project" value="InterPro"/>
</dbReference>
<evidence type="ECO:0000256" key="1">
    <source>
        <dbReference type="SAM" id="MobiDB-lite"/>
    </source>
</evidence>
<protein>
    <submittedName>
        <fullName evidence="5">Uncharacterized protein</fullName>
    </submittedName>
</protein>
<feature type="domain" description="DNA/RNA non-specific endonuclease/pyrophosphatase/phosphodiesterase" evidence="4">
    <location>
        <begin position="111"/>
        <end position="328"/>
    </location>
</feature>
<accession>A0AAU9WER5</accession>
<evidence type="ECO:0000256" key="2">
    <source>
        <dbReference type="SAM" id="SignalP"/>
    </source>
</evidence>
<feature type="chain" id="PRO_5043572192" evidence="2">
    <location>
        <begin position="21"/>
        <end position="418"/>
    </location>
</feature>
<dbReference type="AlphaFoldDB" id="A0AAU9WER5"/>
<dbReference type="SMART" id="SM00892">
    <property type="entry name" value="Endonuclease_NS"/>
    <property type="match status" value="1"/>
</dbReference>
<dbReference type="SUPFAM" id="SSF54060">
    <property type="entry name" value="His-Me finger endonucleases"/>
    <property type="match status" value="1"/>
</dbReference>
<reference evidence="5 6" key="1">
    <citation type="submission" date="2022-05" db="EMBL/GenBank/DDBJ databases">
        <authorList>
            <consortium name="Genoscope - CEA"/>
            <person name="William W."/>
        </authorList>
    </citation>
    <scope>NUCLEOTIDE SEQUENCE [LARGE SCALE GENOMIC DNA]</scope>
</reference>
<dbReference type="PANTHER" id="PTHR21472">
    <property type="entry name" value="ENDONUCLEASE DOMAIN-CONTAINING 1 PROTEIN ENDOD1"/>
    <property type="match status" value="1"/>
</dbReference>
<evidence type="ECO:0000313" key="5">
    <source>
        <dbReference type="EMBL" id="CAH3112193.1"/>
    </source>
</evidence>
<dbReference type="InterPro" id="IPR039015">
    <property type="entry name" value="ENDOD1"/>
</dbReference>
<feature type="domain" description="ENPP1-3/EXOG-like endonuclease/phosphodiesterase" evidence="3">
    <location>
        <begin position="112"/>
        <end position="328"/>
    </location>
</feature>
<dbReference type="InterPro" id="IPR020821">
    <property type="entry name" value="ENPP1-3/EXOG-like_nuc-like"/>
</dbReference>
<dbReference type="SMART" id="SM00477">
    <property type="entry name" value="NUC"/>
    <property type="match status" value="1"/>
</dbReference>
<dbReference type="Proteomes" id="UP001159428">
    <property type="component" value="Unassembled WGS sequence"/>
</dbReference>
<feature type="compositionally biased region" description="Basic residues" evidence="1">
    <location>
        <begin position="375"/>
        <end position="404"/>
    </location>
</feature>
<dbReference type="Gene3D" id="3.40.570.10">
    <property type="entry name" value="Extracellular Endonuclease, subunit A"/>
    <property type="match status" value="1"/>
</dbReference>
<name>A0AAU9WER5_9CNID</name>
<evidence type="ECO:0000313" key="6">
    <source>
        <dbReference type="Proteomes" id="UP001159428"/>
    </source>
</evidence>
<comment type="caution">
    <text evidence="5">The sequence shown here is derived from an EMBL/GenBank/DDBJ whole genome shotgun (WGS) entry which is preliminary data.</text>
</comment>
<feature type="signal peptide" evidence="2">
    <location>
        <begin position="1"/>
        <end position="20"/>
    </location>
</feature>
<keyword evidence="6" id="KW-1185">Reference proteome</keyword>
<sequence length="418" mass="48187">MDVILVKTLLLLLIFGLVESNVVEGDPHQKKNKNGTRDGRFLIENSLRAHDMPGFRRVKGSSGKTKKSDCQNTHFKWFFPSLTPPKGLRGYRKNIVLICQQKSRYNFNQKADTYYSTLFDQGLGIPVYSAYALKSTDTKYERRPRPTWQENKGIRNQVGKDTYPQAPWQRGHLAPAHTLSSDRWAFRSTFRYTNAVPQHPSFNAGEWSKFERRIRKYAEVCTKDGKGVLYLLSGTAFVSVYSPVRIDTKGKLEGVRKEKEIDIEKRPGEKKSDKIYVPTSLWTAGCCIDSSTNYARKSFAVIGNNVKERGEMHTQQIKVKILQKIMEQDPYSGKEVNLYPNNPGCLKKNLAKLPEYVKGDPKEKEEEEEEEEKKVGRRKKIKKTKKKKSTKTIKTKTGRKKKWGRSNVMHLKNLNKEK</sequence>